<proteinExistence type="predicted"/>
<reference evidence="1 2" key="1">
    <citation type="submission" date="2018-02" db="EMBL/GenBank/DDBJ databases">
        <title>Genomic Encyclopedia of Archaeal and Bacterial Type Strains, Phase II (KMG-II): from individual species to whole genera.</title>
        <authorList>
            <person name="Goeker M."/>
        </authorList>
    </citation>
    <scope>NUCLEOTIDE SEQUENCE [LARGE SCALE GENOMIC DNA]</scope>
    <source>
        <strain evidence="1 2">DSM 3808</strain>
    </source>
</reference>
<dbReference type="EMBL" id="PTJA01000002">
    <property type="protein sequence ID" value="PPK82453.1"/>
    <property type="molecule type" value="Genomic_DNA"/>
</dbReference>
<dbReference type="Pfam" id="PF14107">
    <property type="entry name" value="DUF4280"/>
    <property type="match status" value="1"/>
</dbReference>
<sequence>MSKKYVIEEALLNCQYGNCTCKLKPWDDRHIYIGDKLIASECDIGKLCSNGIFGSCRSPFVASVKREYRDGMKSQQQLVLCNDIPCEMSVRLQWQNAKDDVFFGGYKAVLDDGWTICETGLGIISLVDSGQTQEALIQEMQERLLQLNSIVDDYISKHGISPKQKSALMDSVLLWNGYLGQDICWDYKSNETNREFCSYLEKTNPNLFNYFERGLYIDDGENGPIDLSYMMGVNKALNGTKDEWECVSQTIAEDRGMYNGYLEACRQERGKNSYELLNNFLNSYSDPDYDSYGRYESYVNYPPQDWRDRYCRDQGYDPNELSVTEQNIGVLHNMITGRIQNHMPYNPEEDPKLGDIVQEQSRNANRVADVFLGALREDLKKGE</sequence>
<organism evidence="1 2">
    <name type="scientific">Lacrimispora xylanisolvens</name>
    <dbReference type="NCBI Taxonomy" id="384636"/>
    <lineage>
        <taxon>Bacteria</taxon>
        <taxon>Bacillati</taxon>
        <taxon>Bacillota</taxon>
        <taxon>Clostridia</taxon>
        <taxon>Lachnospirales</taxon>
        <taxon>Lachnospiraceae</taxon>
        <taxon>Lacrimispora</taxon>
    </lineage>
</organism>
<gene>
    <name evidence="1" type="ORF">BXY41_102141</name>
</gene>
<name>A0A2S6HX13_9FIRM</name>
<comment type="caution">
    <text evidence="1">The sequence shown here is derived from an EMBL/GenBank/DDBJ whole genome shotgun (WGS) entry which is preliminary data.</text>
</comment>
<dbReference type="Proteomes" id="UP000237749">
    <property type="component" value="Unassembled WGS sequence"/>
</dbReference>
<evidence type="ECO:0000313" key="1">
    <source>
        <dbReference type="EMBL" id="PPK82453.1"/>
    </source>
</evidence>
<evidence type="ECO:0000313" key="2">
    <source>
        <dbReference type="Proteomes" id="UP000237749"/>
    </source>
</evidence>
<accession>A0A2S6HX13</accession>
<dbReference type="InterPro" id="IPR025460">
    <property type="entry name" value="DUF4280"/>
</dbReference>
<keyword evidence="2" id="KW-1185">Reference proteome</keyword>
<dbReference type="AlphaFoldDB" id="A0A2S6HX13"/>
<protein>
    <submittedName>
        <fullName evidence="1">Uncharacterized protein DUF4280</fullName>
    </submittedName>
</protein>
<dbReference type="RefSeq" id="WP_104434924.1">
    <property type="nucleotide sequence ID" value="NZ_PTJA01000002.1"/>
</dbReference>
<dbReference type="OrthoDB" id="603864at2"/>